<dbReference type="InterPro" id="IPR051257">
    <property type="entry name" value="Diverse_CBS-Domain"/>
</dbReference>
<dbReference type="CDD" id="cd04586">
    <property type="entry name" value="CBS_pair_BON_assoc"/>
    <property type="match status" value="1"/>
</dbReference>
<name>A0A5C4XQA3_9HYPH</name>
<sequence length="155" mass="16659">MMGFRAKDIMTQNVITASPDTTLKEIAGLLSKHAISAVPVCDSTGQVVGIVSERDLLRPFGKTVTQRRDWWVSALAEGSDLEPEFAGLIGVDQHRAALLMTAPVQTVGVDTELAELAEIMSQKDIKRLPVLRDGRLAGIVSRADVVRAIAGARLV</sequence>
<dbReference type="PROSITE" id="PS51371">
    <property type="entry name" value="CBS"/>
    <property type="match status" value="2"/>
</dbReference>
<gene>
    <name evidence="4" type="ORF">FHP24_00045</name>
</gene>
<dbReference type="SMART" id="SM00116">
    <property type="entry name" value="CBS"/>
    <property type="match status" value="2"/>
</dbReference>
<evidence type="ECO:0000313" key="4">
    <source>
        <dbReference type="EMBL" id="TNM64744.1"/>
    </source>
</evidence>
<dbReference type="EMBL" id="VDMN01000001">
    <property type="protein sequence ID" value="TNM64744.1"/>
    <property type="molecule type" value="Genomic_DNA"/>
</dbReference>
<keyword evidence="5" id="KW-1185">Reference proteome</keyword>
<feature type="domain" description="CBS" evidence="3">
    <location>
        <begin position="100"/>
        <end position="155"/>
    </location>
</feature>
<dbReference type="Gene3D" id="3.10.580.10">
    <property type="entry name" value="CBS-domain"/>
    <property type="match status" value="1"/>
</dbReference>
<dbReference type="SUPFAM" id="SSF54631">
    <property type="entry name" value="CBS-domain pair"/>
    <property type="match status" value="1"/>
</dbReference>
<evidence type="ECO:0000259" key="3">
    <source>
        <dbReference type="PROSITE" id="PS51371"/>
    </source>
</evidence>
<dbReference type="Proteomes" id="UP000311605">
    <property type="component" value="Unassembled WGS sequence"/>
</dbReference>
<dbReference type="PANTHER" id="PTHR43080:SF29">
    <property type="entry name" value="OS02G0818000 PROTEIN"/>
    <property type="match status" value="1"/>
</dbReference>
<keyword evidence="1 2" id="KW-0129">CBS domain</keyword>
<dbReference type="OrthoDB" id="9783590at2"/>
<feature type="domain" description="CBS" evidence="3">
    <location>
        <begin position="10"/>
        <end position="67"/>
    </location>
</feature>
<evidence type="ECO:0000256" key="2">
    <source>
        <dbReference type="PROSITE-ProRule" id="PRU00703"/>
    </source>
</evidence>
<dbReference type="Pfam" id="PF00571">
    <property type="entry name" value="CBS"/>
    <property type="match status" value="2"/>
</dbReference>
<evidence type="ECO:0000256" key="1">
    <source>
        <dbReference type="ARBA" id="ARBA00023122"/>
    </source>
</evidence>
<protein>
    <submittedName>
        <fullName evidence="4">CBS domain-containing protein</fullName>
    </submittedName>
</protein>
<proteinExistence type="predicted"/>
<dbReference type="InterPro" id="IPR000644">
    <property type="entry name" value="CBS_dom"/>
</dbReference>
<dbReference type="RefSeq" id="WP_139671124.1">
    <property type="nucleotide sequence ID" value="NZ_VDMN01000001.1"/>
</dbReference>
<accession>A0A5C4XQA3</accession>
<evidence type="ECO:0000313" key="5">
    <source>
        <dbReference type="Proteomes" id="UP000311605"/>
    </source>
</evidence>
<reference evidence="4 5" key="1">
    <citation type="submission" date="2019-06" db="EMBL/GenBank/DDBJ databases">
        <title>The draft genome of Rhizobium smilacinae PTYR-5.</title>
        <authorList>
            <person name="Liu L."/>
            <person name="Li L."/>
            <person name="Zhang X."/>
        </authorList>
    </citation>
    <scope>NUCLEOTIDE SEQUENCE [LARGE SCALE GENOMIC DNA]</scope>
    <source>
        <strain evidence="4 5">PTYR-5</strain>
    </source>
</reference>
<dbReference type="InterPro" id="IPR046342">
    <property type="entry name" value="CBS_dom_sf"/>
</dbReference>
<organism evidence="4 5">
    <name type="scientific">Aliirhizobium smilacinae</name>
    <dbReference type="NCBI Taxonomy" id="1395944"/>
    <lineage>
        <taxon>Bacteria</taxon>
        <taxon>Pseudomonadati</taxon>
        <taxon>Pseudomonadota</taxon>
        <taxon>Alphaproteobacteria</taxon>
        <taxon>Hyphomicrobiales</taxon>
        <taxon>Rhizobiaceae</taxon>
        <taxon>Aliirhizobium</taxon>
    </lineage>
</organism>
<dbReference type="PANTHER" id="PTHR43080">
    <property type="entry name" value="CBS DOMAIN-CONTAINING PROTEIN CBSX3, MITOCHONDRIAL"/>
    <property type="match status" value="1"/>
</dbReference>
<comment type="caution">
    <text evidence="4">The sequence shown here is derived from an EMBL/GenBank/DDBJ whole genome shotgun (WGS) entry which is preliminary data.</text>
</comment>
<dbReference type="AlphaFoldDB" id="A0A5C4XQA3"/>